<dbReference type="HOGENOM" id="CLU_3264802_0_0_9"/>
<dbReference type="AlphaFoldDB" id="B0P7G0"/>
<sequence length="41" mass="4756">MLIWEQALLYAIFNVRNPPCKTKKPGRAGIGIRKADRIFIR</sequence>
<evidence type="ECO:0000313" key="1">
    <source>
        <dbReference type="EMBL" id="EDS12462.1"/>
    </source>
</evidence>
<keyword evidence="2" id="KW-1185">Reference proteome</keyword>
<dbReference type="EMBL" id="ABGD02000006">
    <property type="protein sequence ID" value="EDS12462.1"/>
    <property type="molecule type" value="Genomic_DNA"/>
</dbReference>
<accession>B0P7G0</accession>
<comment type="caution">
    <text evidence="1">The sequence shown here is derived from an EMBL/GenBank/DDBJ whole genome shotgun (WGS) entry which is preliminary data.</text>
</comment>
<organism evidence="1 2">
    <name type="scientific">Anaerotruncus colihominis DSM 17241</name>
    <dbReference type="NCBI Taxonomy" id="445972"/>
    <lineage>
        <taxon>Bacteria</taxon>
        <taxon>Bacillati</taxon>
        <taxon>Bacillota</taxon>
        <taxon>Clostridia</taxon>
        <taxon>Eubacteriales</taxon>
        <taxon>Oscillospiraceae</taxon>
        <taxon>Anaerotruncus</taxon>
    </lineage>
</organism>
<proteinExistence type="predicted"/>
<name>B0P7G0_9FIRM</name>
<evidence type="ECO:0000313" key="2">
    <source>
        <dbReference type="Proteomes" id="UP000003803"/>
    </source>
</evidence>
<protein>
    <submittedName>
        <fullName evidence="1">Uncharacterized protein</fullName>
    </submittedName>
</protein>
<gene>
    <name evidence="1" type="ORF">ANACOL_00690</name>
</gene>
<dbReference type="Proteomes" id="UP000003803">
    <property type="component" value="Unassembled WGS sequence"/>
</dbReference>
<reference evidence="1" key="1">
    <citation type="submission" date="2007-11" db="EMBL/GenBank/DDBJ databases">
        <authorList>
            <person name="Fulton L."/>
            <person name="Clifton S."/>
            <person name="Fulton B."/>
            <person name="Xu J."/>
            <person name="Minx P."/>
            <person name="Pepin K.H."/>
            <person name="Johnson M."/>
            <person name="Thiruvilangam P."/>
            <person name="Bhonagiri V."/>
            <person name="Nash W.E."/>
            <person name="Mardis E.R."/>
            <person name="Wilson R.K."/>
        </authorList>
    </citation>
    <scope>NUCLEOTIDE SEQUENCE [LARGE SCALE GENOMIC DNA]</scope>
    <source>
        <strain evidence="1">DSM 17241</strain>
    </source>
</reference>
<reference evidence="1" key="2">
    <citation type="submission" date="2013-09" db="EMBL/GenBank/DDBJ databases">
        <title>Draft genome sequence of Anaerotruncus colihominis(DSM 17241).</title>
        <authorList>
            <person name="Sudarsanam P."/>
            <person name="Ley R."/>
            <person name="Guruge J."/>
            <person name="Turnbaugh P.J."/>
            <person name="Mahowald M."/>
            <person name="Liep D."/>
            <person name="Gordon J."/>
        </authorList>
    </citation>
    <scope>NUCLEOTIDE SEQUENCE</scope>
    <source>
        <strain evidence="1">DSM 17241</strain>
    </source>
</reference>